<reference evidence="7 8" key="1">
    <citation type="journal article" date="2017" name="Mol. Ecol.">
        <title>Comparative and population genomic landscape of Phellinus noxius: A hypervariable fungus causing root rot in trees.</title>
        <authorList>
            <person name="Chung C.L."/>
            <person name="Lee T.J."/>
            <person name="Akiba M."/>
            <person name="Lee H.H."/>
            <person name="Kuo T.H."/>
            <person name="Liu D."/>
            <person name="Ke H.M."/>
            <person name="Yokoi T."/>
            <person name="Roa M.B."/>
            <person name="Lu M.J."/>
            <person name="Chang Y.Y."/>
            <person name="Ann P.J."/>
            <person name="Tsai J.N."/>
            <person name="Chen C.Y."/>
            <person name="Tzean S.S."/>
            <person name="Ota Y."/>
            <person name="Hattori T."/>
            <person name="Sahashi N."/>
            <person name="Liou R.F."/>
            <person name="Kikuchi T."/>
            <person name="Tsai I.J."/>
        </authorList>
    </citation>
    <scope>NUCLEOTIDE SEQUENCE [LARGE SCALE GENOMIC DNA]</scope>
    <source>
        <strain evidence="7 8">FFPRI411160</strain>
    </source>
</reference>
<dbReference type="Gene3D" id="3.20.20.330">
    <property type="entry name" value="Homocysteine-binding-like domain"/>
    <property type="match status" value="1"/>
</dbReference>
<feature type="binding site" evidence="5">
    <location>
        <position position="381"/>
    </location>
    <ligand>
        <name>Zn(2+)</name>
        <dbReference type="ChEBI" id="CHEBI:29105"/>
    </ligand>
</feature>
<evidence type="ECO:0000256" key="2">
    <source>
        <dbReference type="ARBA" id="ARBA00022679"/>
    </source>
</evidence>
<organism evidence="7 8">
    <name type="scientific">Pyrrhoderma noxium</name>
    <dbReference type="NCBI Taxonomy" id="2282107"/>
    <lineage>
        <taxon>Eukaryota</taxon>
        <taxon>Fungi</taxon>
        <taxon>Dikarya</taxon>
        <taxon>Basidiomycota</taxon>
        <taxon>Agaricomycotina</taxon>
        <taxon>Agaricomycetes</taxon>
        <taxon>Hymenochaetales</taxon>
        <taxon>Hymenochaetaceae</taxon>
        <taxon>Pyrrhoderma</taxon>
    </lineage>
</organism>
<dbReference type="InterPro" id="IPR036589">
    <property type="entry name" value="HCY_dom_sf"/>
</dbReference>
<dbReference type="STRING" id="2282107.A0A286UFK4"/>
<comment type="caution">
    <text evidence="7">The sequence shown here is derived from an EMBL/GenBank/DDBJ whole genome shotgun (WGS) entry which is preliminary data.</text>
</comment>
<dbReference type="SUPFAM" id="SSF82282">
    <property type="entry name" value="Homocysteine S-methyltransferase"/>
    <property type="match status" value="1"/>
</dbReference>
<evidence type="ECO:0000256" key="1">
    <source>
        <dbReference type="ARBA" id="ARBA00022603"/>
    </source>
</evidence>
<dbReference type="OrthoDB" id="261426at2759"/>
<dbReference type="GO" id="GO:0033528">
    <property type="term" value="P:S-methylmethionine cycle"/>
    <property type="evidence" value="ECO:0007669"/>
    <property type="project" value="TreeGrafter"/>
</dbReference>
<keyword evidence="3 5" id="KW-0479">Metal-binding</keyword>
<dbReference type="Pfam" id="PF02574">
    <property type="entry name" value="S-methyl_trans"/>
    <property type="match status" value="1"/>
</dbReference>
<dbReference type="EMBL" id="NBII01000005">
    <property type="protein sequence ID" value="PAV18380.1"/>
    <property type="molecule type" value="Genomic_DNA"/>
</dbReference>
<sequence length="401" mass="44157">MPFLDVQSILLLDGGFGTTIEDDFKKDLAGSPLWSSAFIQKDPNTVLGVHKAFLEAGSNIILTSTYQCAFETFSLSGYSEKEAGSLMRKSVQLAVQAKNEFLNDTRLNALSQSALLTTNRDIKVVLSLGPYGATLNPAQEFDGFYPPPYGPRAFTPEQGTLNTNAYSIDEHVSSESSIKALAAFHLRRLMVFTEPNQDGEEVNFNPWPHIDAIAFETVPLSREIIAIRSAMSRLNDHLKTIGLPTKPWWVSTVWPDGQFPEERRKERISAESLHLTPADVASALIGETTFCDKPLPKPDGVGINCTHLSDIGVVLTNLRSAIDGLSENINHRWLVHDESSTSTNPEEKDKGVDTWSDFLSTIVKREHGTNFWSGVLVGGCCKTGPKHIDALKKALLRLGFL</sequence>
<feature type="domain" description="Hcy-binding" evidence="6">
    <location>
        <begin position="1"/>
        <end position="395"/>
    </location>
</feature>
<dbReference type="InParanoid" id="A0A286UFK4"/>
<accession>A0A286UFK4</accession>
<evidence type="ECO:0000313" key="8">
    <source>
        <dbReference type="Proteomes" id="UP000217199"/>
    </source>
</evidence>
<dbReference type="InterPro" id="IPR051486">
    <property type="entry name" value="Hcy_S-methyltransferase"/>
</dbReference>
<dbReference type="AlphaFoldDB" id="A0A286UFK4"/>
<evidence type="ECO:0000259" key="6">
    <source>
        <dbReference type="PROSITE" id="PS50970"/>
    </source>
</evidence>
<evidence type="ECO:0000256" key="4">
    <source>
        <dbReference type="ARBA" id="ARBA00022833"/>
    </source>
</evidence>
<dbReference type="PANTHER" id="PTHR46015:SF1">
    <property type="entry name" value="HOMOCYSTEINE S-METHYLTRANSFERASE-LIKE ISOFORM 1"/>
    <property type="match status" value="1"/>
</dbReference>
<feature type="binding site" evidence="5">
    <location>
        <position position="305"/>
    </location>
    <ligand>
        <name>Zn(2+)</name>
        <dbReference type="ChEBI" id="CHEBI:29105"/>
    </ligand>
</feature>
<dbReference type="InterPro" id="IPR003726">
    <property type="entry name" value="HCY_dom"/>
</dbReference>
<keyword evidence="8" id="KW-1185">Reference proteome</keyword>
<protein>
    <submittedName>
        <fullName evidence="7">Homocysteine S-methyltransferase</fullName>
    </submittedName>
</protein>
<keyword evidence="1 5" id="KW-0489">Methyltransferase</keyword>
<evidence type="ECO:0000256" key="5">
    <source>
        <dbReference type="PROSITE-ProRule" id="PRU00333"/>
    </source>
</evidence>
<dbReference type="PROSITE" id="PS50970">
    <property type="entry name" value="HCY"/>
    <property type="match status" value="1"/>
</dbReference>
<dbReference type="GO" id="GO:0009086">
    <property type="term" value="P:methionine biosynthetic process"/>
    <property type="evidence" value="ECO:0007669"/>
    <property type="project" value="TreeGrafter"/>
</dbReference>
<name>A0A286UFK4_9AGAM</name>
<evidence type="ECO:0000313" key="7">
    <source>
        <dbReference type="EMBL" id="PAV18380.1"/>
    </source>
</evidence>
<gene>
    <name evidence="7" type="ORF">PNOK_0522200</name>
</gene>
<proteinExistence type="predicted"/>
<dbReference type="GO" id="GO:0046872">
    <property type="term" value="F:metal ion binding"/>
    <property type="evidence" value="ECO:0007669"/>
    <property type="project" value="UniProtKB-KW"/>
</dbReference>
<comment type="cofactor">
    <cofactor evidence="5">
        <name>Zn(2+)</name>
        <dbReference type="ChEBI" id="CHEBI:29105"/>
    </cofactor>
</comment>
<keyword evidence="4 5" id="KW-0862">Zinc</keyword>
<dbReference type="FunCoup" id="A0A286UFK4">
    <property type="interactions" value="14"/>
</dbReference>
<dbReference type="PANTHER" id="PTHR46015">
    <property type="entry name" value="ZGC:172121"/>
    <property type="match status" value="1"/>
</dbReference>
<dbReference type="GO" id="GO:0008898">
    <property type="term" value="F:S-adenosylmethionine-homocysteine S-methyltransferase activity"/>
    <property type="evidence" value="ECO:0007669"/>
    <property type="project" value="TreeGrafter"/>
</dbReference>
<dbReference type="GO" id="GO:0032259">
    <property type="term" value="P:methylation"/>
    <property type="evidence" value="ECO:0007669"/>
    <property type="project" value="UniProtKB-KW"/>
</dbReference>
<dbReference type="Proteomes" id="UP000217199">
    <property type="component" value="Unassembled WGS sequence"/>
</dbReference>
<keyword evidence="2 5" id="KW-0808">Transferase</keyword>
<feature type="binding site" evidence="5">
    <location>
        <position position="380"/>
    </location>
    <ligand>
        <name>Zn(2+)</name>
        <dbReference type="ChEBI" id="CHEBI:29105"/>
    </ligand>
</feature>
<evidence type="ECO:0000256" key="3">
    <source>
        <dbReference type="ARBA" id="ARBA00022723"/>
    </source>
</evidence>